<proteinExistence type="predicted"/>
<dbReference type="InterPro" id="IPR016024">
    <property type="entry name" value="ARM-type_fold"/>
</dbReference>
<dbReference type="SUPFAM" id="SSF48371">
    <property type="entry name" value="ARM repeat"/>
    <property type="match status" value="1"/>
</dbReference>
<reference evidence="2 3" key="1">
    <citation type="submission" date="2018-11" db="EMBL/GenBank/DDBJ databases">
        <authorList>
            <consortium name="Pathogen Informatics"/>
        </authorList>
    </citation>
    <scope>NUCLEOTIDE SEQUENCE [LARGE SCALE GENOMIC DNA]</scope>
</reference>
<evidence type="ECO:0000313" key="2">
    <source>
        <dbReference type="EMBL" id="VDN17565.1"/>
    </source>
</evidence>
<dbReference type="GO" id="GO:0007076">
    <property type="term" value="P:mitotic chromosome condensation"/>
    <property type="evidence" value="ECO:0007669"/>
    <property type="project" value="InterPro"/>
</dbReference>
<name>A0A3P7LKW1_DIBLA</name>
<keyword evidence="1" id="KW-0472">Membrane</keyword>
<dbReference type="InterPro" id="IPR011989">
    <property type="entry name" value="ARM-like"/>
</dbReference>
<organism evidence="2 3">
    <name type="scientific">Dibothriocephalus latus</name>
    <name type="common">Fish tapeworm</name>
    <name type="synonym">Diphyllobothrium latum</name>
    <dbReference type="NCBI Taxonomy" id="60516"/>
    <lineage>
        <taxon>Eukaryota</taxon>
        <taxon>Metazoa</taxon>
        <taxon>Spiralia</taxon>
        <taxon>Lophotrochozoa</taxon>
        <taxon>Platyhelminthes</taxon>
        <taxon>Cestoda</taxon>
        <taxon>Eucestoda</taxon>
        <taxon>Diphyllobothriidea</taxon>
        <taxon>Diphyllobothriidae</taxon>
        <taxon>Dibothriocephalus</taxon>
    </lineage>
</organism>
<evidence type="ECO:0000256" key="1">
    <source>
        <dbReference type="SAM" id="Phobius"/>
    </source>
</evidence>
<keyword evidence="3" id="KW-1185">Reference proteome</keyword>
<dbReference type="PANTHER" id="PTHR14418">
    <property type="entry name" value="CONDENSIN COMPLEX SUBUNIT 3-RELATED"/>
    <property type="match status" value="1"/>
</dbReference>
<accession>A0A3P7LKW1</accession>
<keyword evidence="1" id="KW-1133">Transmembrane helix</keyword>
<dbReference type="InterPro" id="IPR027165">
    <property type="entry name" value="CND3"/>
</dbReference>
<keyword evidence="1" id="KW-0812">Transmembrane</keyword>
<protein>
    <recommendedName>
        <fullName evidence="4">Condensin complex subunit 1 C-terminal domain-containing protein</fullName>
    </recommendedName>
</protein>
<dbReference type="EMBL" id="UYRU01068302">
    <property type="protein sequence ID" value="VDN17565.1"/>
    <property type="molecule type" value="Genomic_DNA"/>
</dbReference>
<dbReference type="Gene3D" id="1.25.10.10">
    <property type="entry name" value="Leucine-rich Repeat Variant"/>
    <property type="match status" value="1"/>
</dbReference>
<dbReference type="GO" id="GO:0000793">
    <property type="term" value="C:condensed chromosome"/>
    <property type="evidence" value="ECO:0007669"/>
    <property type="project" value="TreeGrafter"/>
</dbReference>
<dbReference type="GO" id="GO:0000796">
    <property type="term" value="C:condensin complex"/>
    <property type="evidence" value="ECO:0007669"/>
    <property type="project" value="InterPro"/>
</dbReference>
<dbReference type="AlphaFoldDB" id="A0A3P7LKW1"/>
<evidence type="ECO:0008006" key="4">
    <source>
        <dbReference type="Google" id="ProtNLM"/>
    </source>
</evidence>
<sequence length="237" mass="26783">MWTHCSRKLADHSRPTIISIILVVTLTTLFTVDIVVKIILHYIRIQAIHGLARLQSPLDKDCPVVAALLWLVRHDNSPEVRRRALVALILTTVTLPYVLERCRDVSNAVRKAAFSVLAERSVLRPLSIAQRISIIQDGLTDTCSEVQKAAEDLLRAWFEVVDEDPILLLRRLDTEGVPKTSALCLKRLLLILDEETLTSMINKWAAVYLDERYVSSVFPKSHLLLISHMGLVCSDLF</sequence>
<dbReference type="PANTHER" id="PTHR14418:SF5">
    <property type="entry name" value="CONDENSIN COMPLEX SUBUNIT 3"/>
    <property type="match status" value="1"/>
</dbReference>
<evidence type="ECO:0000313" key="3">
    <source>
        <dbReference type="Proteomes" id="UP000281553"/>
    </source>
</evidence>
<dbReference type="OrthoDB" id="27187at2759"/>
<feature type="transmembrane region" description="Helical" evidence="1">
    <location>
        <begin position="17"/>
        <end position="40"/>
    </location>
</feature>
<gene>
    <name evidence="2" type="ORF">DILT_LOCUS12959</name>
</gene>
<dbReference type="Proteomes" id="UP000281553">
    <property type="component" value="Unassembled WGS sequence"/>
</dbReference>